<comment type="caution">
    <text evidence="16">The sequence shown here is derived from an EMBL/GenBank/DDBJ whole genome shotgun (WGS) entry which is preliminary data.</text>
</comment>
<dbReference type="AlphaFoldDB" id="A0A9P5N1S5"/>
<comment type="similarity">
    <text evidence="2">Belongs to the ferric reductase (FRE) family.</text>
</comment>
<evidence type="ECO:0000256" key="9">
    <source>
        <dbReference type="ARBA" id="ARBA00023002"/>
    </source>
</evidence>
<keyword evidence="4" id="KW-0813">Transport</keyword>
<keyword evidence="5" id="KW-1003">Cell membrane</keyword>
<evidence type="ECO:0000256" key="11">
    <source>
        <dbReference type="ARBA" id="ARBA00023136"/>
    </source>
</evidence>
<proteinExistence type="inferred from homology"/>
<comment type="subcellular location">
    <subcellularLocation>
        <location evidence="1">Cell membrane</location>
        <topology evidence="1">Multi-pass membrane protein</topology>
    </subcellularLocation>
</comment>
<dbReference type="PANTHER" id="PTHR32361:SF9">
    <property type="entry name" value="FERRIC REDUCTASE TRANSMEMBRANE COMPONENT 3-RELATED"/>
    <property type="match status" value="1"/>
</dbReference>
<feature type="transmembrane region" description="Helical" evidence="14">
    <location>
        <begin position="189"/>
        <end position="206"/>
    </location>
</feature>
<dbReference type="SUPFAM" id="SSF63380">
    <property type="entry name" value="Riboflavin synthase domain-like"/>
    <property type="match status" value="1"/>
</dbReference>
<keyword evidence="17" id="KW-1185">Reference proteome</keyword>
<feature type="transmembrane region" description="Helical" evidence="14">
    <location>
        <begin position="226"/>
        <end position="243"/>
    </location>
</feature>
<evidence type="ECO:0000256" key="13">
    <source>
        <dbReference type="ARBA" id="ARBA00048483"/>
    </source>
</evidence>
<evidence type="ECO:0000256" key="1">
    <source>
        <dbReference type="ARBA" id="ARBA00004651"/>
    </source>
</evidence>
<keyword evidence="8 14" id="KW-1133">Transmembrane helix</keyword>
<feature type="transmembrane region" description="Helical" evidence="14">
    <location>
        <begin position="34"/>
        <end position="55"/>
    </location>
</feature>
<dbReference type="EC" id="1.16.1.9" evidence="3"/>
<evidence type="ECO:0000256" key="4">
    <source>
        <dbReference type="ARBA" id="ARBA00022448"/>
    </source>
</evidence>
<keyword evidence="12" id="KW-0325">Glycoprotein</keyword>
<reference evidence="16" key="2">
    <citation type="journal article" date="2020" name="Nat. Commun.">
        <title>Large-scale genome sequencing of mycorrhizal fungi provides insights into the early evolution of symbiotic traits.</title>
        <authorList>
            <person name="Miyauchi S."/>
            <person name="Kiss E."/>
            <person name="Kuo A."/>
            <person name="Drula E."/>
            <person name="Kohler A."/>
            <person name="Sanchez-Garcia M."/>
            <person name="Morin E."/>
            <person name="Andreopoulos B."/>
            <person name="Barry K.W."/>
            <person name="Bonito G."/>
            <person name="Buee M."/>
            <person name="Carver A."/>
            <person name="Chen C."/>
            <person name="Cichocki N."/>
            <person name="Clum A."/>
            <person name="Culley D."/>
            <person name="Crous P.W."/>
            <person name="Fauchery L."/>
            <person name="Girlanda M."/>
            <person name="Hayes R.D."/>
            <person name="Keri Z."/>
            <person name="LaButti K."/>
            <person name="Lipzen A."/>
            <person name="Lombard V."/>
            <person name="Magnuson J."/>
            <person name="Maillard F."/>
            <person name="Murat C."/>
            <person name="Nolan M."/>
            <person name="Ohm R.A."/>
            <person name="Pangilinan J."/>
            <person name="Pereira M.F."/>
            <person name="Perotto S."/>
            <person name="Peter M."/>
            <person name="Pfister S."/>
            <person name="Riley R."/>
            <person name="Sitrit Y."/>
            <person name="Stielow J.B."/>
            <person name="Szollosi G."/>
            <person name="Zifcakova L."/>
            <person name="Stursova M."/>
            <person name="Spatafora J.W."/>
            <person name="Tedersoo L."/>
            <person name="Vaario L.M."/>
            <person name="Yamada A."/>
            <person name="Yan M."/>
            <person name="Wang P."/>
            <person name="Xu J."/>
            <person name="Bruns T."/>
            <person name="Baldrian P."/>
            <person name="Vilgalys R."/>
            <person name="Dunand C."/>
            <person name="Henrissat B."/>
            <person name="Grigoriev I.V."/>
            <person name="Hibbett D."/>
            <person name="Nagy L.G."/>
            <person name="Martin F.M."/>
        </authorList>
    </citation>
    <scope>NUCLEOTIDE SEQUENCE</scope>
    <source>
        <strain evidence="16">Prilba</strain>
    </source>
</reference>
<dbReference type="GO" id="GO:0052851">
    <property type="term" value="F:ferric-chelate reductase (NADPH) activity"/>
    <property type="evidence" value="ECO:0007669"/>
    <property type="project" value="UniProtKB-EC"/>
</dbReference>
<dbReference type="Proteomes" id="UP000759537">
    <property type="component" value="Unassembled WGS sequence"/>
</dbReference>
<evidence type="ECO:0000256" key="5">
    <source>
        <dbReference type="ARBA" id="ARBA00022475"/>
    </source>
</evidence>
<dbReference type="SUPFAM" id="SSF52343">
    <property type="entry name" value="Ferredoxin reductase-like, C-terminal NADP-linked domain"/>
    <property type="match status" value="1"/>
</dbReference>
<evidence type="ECO:0000313" key="16">
    <source>
        <dbReference type="EMBL" id="KAF8483930.1"/>
    </source>
</evidence>
<keyword evidence="11 14" id="KW-0472">Membrane</keyword>
<evidence type="ECO:0000256" key="8">
    <source>
        <dbReference type="ARBA" id="ARBA00022989"/>
    </source>
</evidence>
<reference evidence="16" key="1">
    <citation type="submission" date="2019-10" db="EMBL/GenBank/DDBJ databases">
        <authorList>
            <consortium name="DOE Joint Genome Institute"/>
            <person name="Kuo A."/>
            <person name="Miyauchi S."/>
            <person name="Kiss E."/>
            <person name="Drula E."/>
            <person name="Kohler A."/>
            <person name="Sanchez-Garcia M."/>
            <person name="Andreopoulos B."/>
            <person name="Barry K.W."/>
            <person name="Bonito G."/>
            <person name="Buee M."/>
            <person name="Carver A."/>
            <person name="Chen C."/>
            <person name="Cichocki N."/>
            <person name="Clum A."/>
            <person name="Culley D."/>
            <person name="Crous P.W."/>
            <person name="Fauchery L."/>
            <person name="Girlanda M."/>
            <person name="Hayes R."/>
            <person name="Keri Z."/>
            <person name="LaButti K."/>
            <person name="Lipzen A."/>
            <person name="Lombard V."/>
            <person name="Magnuson J."/>
            <person name="Maillard F."/>
            <person name="Morin E."/>
            <person name="Murat C."/>
            <person name="Nolan M."/>
            <person name="Ohm R."/>
            <person name="Pangilinan J."/>
            <person name="Pereira M."/>
            <person name="Perotto S."/>
            <person name="Peter M."/>
            <person name="Riley R."/>
            <person name="Sitrit Y."/>
            <person name="Stielow B."/>
            <person name="Szollosi G."/>
            <person name="Zifcakova L."/>
            <person name="Stursova M."/>
            <person name="Spatafora J.W."/>
            <person name="Tedersoo L."/>
            <person name="Vaario L.-M."/>
            <person name="Yamada A."/>
            <person name="Yan M."/>
            <person name="Wang P."/>
            <person name="Xu J."/>
            <person name="Bruns T."/>
            <person name="Baldrian P."/>
            <person name="Vilgalys R."/>
            <person name="Henrissat B."/>
            <person name="Grigoriev I.V."/>
            <person name="Hibbett D."/>
            <person name="Nagy L.G."/>
            <person name="Martin F.M."/>
        </authorList>
    </citation>
    <scope>NUCLEOTIDE SEQUENCE</scope>
    <source>
        <strain evidence="16">Prilba</strain>
    </source>
</reference>
<dbReference type="InterPro" id="IPR013130">
    <property type="entry name" value="Fe3_Rdtase_TM_dom"/>
</dbReference>
<dbReference type="InterPro" id="IPR013112">
    <property type="entry name" value="FAD-bd_8"/>
</dbReference>
<feature type="transmembrane region" description="Helical" evidence="14">
    <location>
        <begin position="250"/>
        <end position="271"/>
    </location>
</feature>
<evidence type="ECO:0000256" key="6">
    <source>
        <dbReference type="ARBA" id="ARBA00022692"/>
    </source>
</evidence>
<dbReference type="InterPro" id="IPR017927">
    <property type="entry name" value="FAD-bd_FR_type"/>
</dbReference>
<dbReference type="OrthoDB" id="3944240at2759"/>
<keyword evidence="9" id="KW-0560">Oxidoreductase</keyword>
<dbReference type="CDD" id="cd06186">
    <property type="entry name" value="NOX_Duox_like_FAD_NADP"/>
    <property type="match status" value="1"/>
</dbReference>
<protein>
    <recommendedName>
        <fullName evidence="3">ferric-chelate reductase (NADPH)</fullName>
        <ecNumber evidence="3">1.16.1.9</ecNumber>
    </recommendedName>
</protein>
<dbReference type="PANTHER" id="PTHR32361">
    <property type="entry name" value="FERRIC/CUPRIC REDUCTASE TRANSMEMBRANE COMPONENT"/>
    <property type="match status" value="1"/>
</dbReference>
<evidence type="ECO:0000256" key="10">
    <source>
        <dbReference type="ARBA" id="ARBA00023065"/>
    </source>
</evidence>
<dbReference type="InterPro" id="IPR013121">
    <property type="entry name" value="Fe_red_NAD-bd_6"/>
</dbReference>
<keyword evidence="7" id="KW-0249">Electron transport</keyword>
<keyword evidence="6 14" id="KW-0812">Transmembrane</keyword>
<evidence type="ECO:0000256" key="12">
    <source>
        <dbReference type="ARBA" id="ARBA00023180"/>
    </source>
</evidence>
<name>A0A9P5N1S5_9AGAM</name>
<evidence type="ECO:0000313" key="17">
    <source>
        <dbReference type="Proteomes" id="UP000759537"/>
    </source>
</evidence>
<feature type="domain" description="FAD-binding FR-type" evidence="15">
    <location>
        <begin position="290"/>
        <end position="413"/>
    </location>
</feature>
<dbReference type="Gene3D" id="3.40.50.80">
    <property type="entry name" value="Nucleotide-binding domain of ferredoxin-NADP reductase (FNR) module"/>
    <property type="match status" value="1"/>
</dbReference>
<dbReference type="GO" id="GO:0006826">
    <property type="term" value="P:iron ion transport"/>
    <property type="evidence" value="ECO:0007669"/>
    <property type="project" value="TreeGrafter"/>
</dbReference>
<evidence type="ECO:0000256" key="7">
    <source>
        <dbReference type="ARBA" id="ARBA00022982"/>
    </source>
</evidence>
<gene>
    <name evidence="16" type="ORF">DFH94DRAFT_725446</name>
</gene>
<dbReference type="GO" id="GO:0005886">
    <property type="term" value="C:plasma membrane"/>
    <property type="evidence" value="ECO:0007669"/>
    <property type="project" value="UniProtKB-SubCell"/>
</dbReference>
<evidence type="ECO:0000256" key="14">
    <source>
        <dbReference type="SAM" id="Phobius"/>
    </source>
</evidence>
<dbReference type="Pfam" id="PF08022">
    <property type="entry name" value="FAD_binding_8"/>
    <property type="match status" value="1"/>
</dbReference>
<dbReference type="Pfam" id="PF01794">
    <property type="entry name" value="Ferric_reduct"/>
    <property type="match status" value="1"/>
</dbReference>
<comment type="catalytic activity">
    <reaction evidence="13">
        <text>2 a Fe(II)-siderophore + NADP(+) + H(+) = 2 a Fe(III)-siderophore + NADPH</text>
        <dbReference type="Rhea" id="RHEA:28795"/>
        <dbReference type="Rhea" id="RHEA-COMP:11342"/>
        <dbReference type="Rhea" id="RHEA-COMP:11344"/>
        <dbReference type="ChEBI" id="CHEBI:15378"/>
        <dbReference type="ChEBI" id="CHEBI:29033"/>
        <dbReference type="ChEBI" id="CHEBI:29034"/>
        <dbReference type="ChEBI" id="CHEBI:57783"/>
        <dbReference type="ChEBI" id="CHEBI:58349"/>
        <dbReference type="EC" id="1.16.1.9"/>
    </reaction>
</comment>
<keyword evidence="10" id="KW-0406">Ion transport</keyword>
<sequence length="598" mass="66071">MSNSGFGSPIVVPPQFQIYNSYVEDPKWQRRFTAIWAGCLGIALVLSFPVLYRAYRAGRVFTGLFGVREGTPKERDYTPAPPTAGNETVLAKEHRRPLYSPISFPSFLLWSPLGVGLNVGQITVVVLYFAIIIICTLTQAPLIDNPNRAGFLAIAQLPIVFLFATKNSLLSLLLGPGNGYEKLNYIHRWSGRGLFLCAVIHGSLWIRNHLQYKLPILGPQKETSGVAAFALLCIIVLSSLRPVRLYFRQIFFYIHVLTYVSFFVTICYHTLFARPWVYPALAFYGLDLLMRLLRFRIKDASLVPMRDMTMIHIHDCDGGWEAGQHVQLRIIFEGRVFESHPLTIANAPSSVSCVANRSIVLGARVAGDWTRALHNYASIEQGRIAVENDEKVDNVRVPVHVTIDGPYGGCSLDLGEYENVILTAGGAGVTFILGLLDDLVGRIVRHQRGHGERTRRIQFAWAIRSYDCIQWVAPMLMDIAEAAADDASLDLHISIFVTCLCDPAAVPAIPNSVVTTSRPDVHQLLARVLSPTLAEDDVEDERKREAGSEQVVCQGGVGVCASGPESMTREAANAVARLRPVHGKRVGGIALHTEVFSL</sequence>
<dbReference type="SFLD" id="SFLDS00052">
    <property type="entry name" value="Ferric_Reductase_Domain"/>
    <property type="match status" value="1"/>
</dbReference>
<feature type="transmembrane region" description="Helical" evidence="14">
    <location>
        <begin position="124"/>
        <end position="143"/>
    </location>
</feature>
<accession>A0A9P5N1S5</accession>
<dbReference type="EMBL" id="WHVB01000004">
    <property type="protein sequence ID" value="KAF8483930.1"/>
    <property type="molecule type" value="Genomic_DNA"/>
</dbReference>
<dbReference type="PROSITE" id="PS51384">
    <property type="entry name" value="FAD_FR"/>
    <property type="match status" value="1"/>
</dbReference>
<dbReference type="SFLD" id="SFLDG01168">
    <property type="entry name" value="Ferric_reductase_subgroup_(FRE"/>
    <property type="match status" value="1"/>
</dbReference>
<evidence type="ECO:0000256" key="2">
    <source>
        <dbReference type="ARBA" id="ARBA00006278"/>
    </source>
</evidence>
<organism evidence="16 17">
    <name type="scientific">Russula ochroleuca</name>
    <dbReference type="NCBI Taxonomy" id="152965"/>
    <lineage>
        <taxon>Eukaryota</taxon>
        <taxon>Fungi</taxon>
        <taxon>Dikarya</taxon>
        <taxon>Basidiomycota</taxon>
        <taxon>Agaricomycotina</taxon>
        <taxon>Agaricomycetes</taxon>
        <taxon>Russulales</taxon>
        <taxon>Russulaceae</taxon>
        <taxon>Russula</taxon>
    </lineage>
</organism>
<dbReference type="GO" id="GO:0015677">
    <property type="term" value="P:copper ion import"/>
    <property type="evidence" value="ECO:0007669"/>
    <property type="project" value="TreeGrafter"/>
</dbReference>
<dbReference type="Pfam" id="PF08030">
    <property type="entry name" value="NAD_binding_6"/>
    <property type="match status" value="1"/>
</dbReference>
<feature type="transmembrane region" description="Helical" evidence="14">
    <location>
        <begin position="149"/>
        <end position="169"/>
    </location>
</feature>
<dbReference type="GO" id="GO:0006879">
    <property type="term" value="P:intracellular iron ion homeostasis"/>
    <property type="evidence" value="ECO:0007669"/>
    <property type="project" value="TreeGrafter"/>
</dbReference>
<dbReference type="InterPro" id="IPR017938">
    <property type="entry name" value="Riboflavin_synthase-like_b-brl"/>
</dbReference>
<dbReference type="InterPro" id="IPR051410">
    <property type="entry name" value="Ferric/Cupric_Reductase"/>
</dbReference>
<evidence type="ECO:0000259" key="15">
    <source>
        <dbReference type="PROSITE" id="PS51384"/>
    </source>
</evidence>
<evidence type="ECO:0000256" key="3">
    <source>
        <dbReference type="ARBA" id="ARBA00012668"/>
    </source>
</evidence>
<dbReference type="InterPro" id="IPR039261">
    <property type="entry name" value="FNR_nucleotide-bd"/>
</dbReference>